<dbReference type="Proteomes" id="UP001328107">
    <property type="component" value="Unassembled WGS sequence"/>
</dbReference>
<dbReference type="GO" id="GO:0005886">
    <property type="term" value="C:plasma membrane"/>
    <property type="evidence" value="ECO:0007669"/>
    <property type="project" value="TreeGrafter"/>
</dbReference>
<dbReference type="GO" id="GO:0006509">
    <property type="term" value="P:membrane protein ectodomain proteolysis"/>
    <property type="evidence" value="ECO:0007669"/>
    <property type="project" value="TreeGrafter"/>
</dbReference>
<protein>
    <submittedName>
        <fullName evidence="3">Uncharacterized protein</fullName>
    </submittedName>
</protein>
<feature type="region of interest" description="Disordered" evidence="1">
    <location>
        <begin position="164"/>
        <end position="216"/>
    </location>
</feature>
<evidence type="ECO:0000256" key="2">
    <source>
        <dbReference type="SAM" id="Phobius"/>
    </source>
</evidence>
<dbReference type="PANTHER" id="PTHR45702">
    <property type="entry name" value="ADAM10/ADAM17 METALLOPEPTIDASE FAMILY MEMBER"/>
    <property type="match status" value="1"/>
</dbReference>
<keyword evidence="2" id="KW-0812">Transmembrane</keyword>
<feature type="compositionally biased region" description="Basic residues" evidence="1">
    <location>
        <begin position="189"/>
        <end position="200"/>
    </location>
</feature>
<feature type="transmembrane region" description="Helical" evidence="2">
    <location>
        <begin position="138"/>
        <end position="162"/>
    </location>
</feature>
<dbReference type="GO" id="GO:0004222">
    <property type="term" value="F:metalloendopeptidase activity"/>
    <property type="evidence" value="ECO:0007669"/>
    <property type="project" value="TreeGrafter"/>
</dbReference>
<keyword evidence="2" id="KW-1133">Transmembrane helix</keyword>
<dbReference type="PANTHER" id="PTHR45702:SF2">
    <property type="entry name" value="KUZBANIAN, ISOFORM A"/>
    <property type="match status" value="1"/>
</dbReference>
<name>A0AAN5CZW6_9BILA</name>
<comment type="caution">
    <text evidence="3">The sequence shown here is derived from an EMBL/GenBank/DDBJ whole genome shotgun (WGS) entry which is preliminary data.</text>
</comment>
<evidence type="ECO:0000313" key="4">
    <source>
        <dbReference type="Proteomes" id="UP001328107"/>
    </source>
</evidence>
<evidence type="ECO:0000313" key="3">
    <source>
        <dbReference type="EMBL" id="GMR53918.1"/>
    </source>
</evidence>
<evidence type="ECO:0000256" key="1">
    <source>
        <dbReference type="SAM" id="MobiDB-lite"/>
    </source>
</evidence>
<accession>A0AAN5CZW6</accession>
<keyword evidence="4" id="KW-1185">Reference proteome</keyword>
<keyword evidence="2" id="KW-0472">Membrane</keyword>
<dbReference type="GO" id="GO:0007219">
    <property type="term" value="P:Notch signaling pathway"/>
    <property type="evidence" value="ECO:0007669"/>
    <property type="project" value="TreeGrafter"/>
</dbReference>
<organism evidence="3 4">
    <name type="scientific">Pristionchus mayeri</name>
    <dbReference type="NCBI Taxonomy" id="1317129"/>
    <lineage>
        <taxon>Eukaryota</taxon>
        <taxon>Metazoa</taxon>
        <taxon>Ecdysozoa</taxon>
        <taxon>Nematoda</taxon>
        <taxon>Chromadorea</taxon>
        <taxon>Rhabditida</taxon>
        <taxon>Rhabditina</taxon>
        <taxon>Diplogasteromorpha</taxon>
        <taxon>Diplogasteroidea</taxon>
        <taxon>Neodiplogasteridae</taxon>
        <taxon>Pristionchus</taxon>
    </lineage>
</organism>
<reference evidence="4" key="1">
    <citation type="submission" date="2022-10" db="EMBL/GenBank/DDBJ databases">
        <title>Genome assembly of Pristionchus species.</title>
        <authorList>
            <person name="Yoshida K."/>
            <person name="Sommer R.J."/>
        </authorList>
    </citation>
    <scope>NUCLEOTIDE SEQUENCE [LARGE SCALE GENOMIC DNA]</scope>
    <source>
        <strain evidence="4">RS5460</strain>
    </source>
</reference>
<dbReference type="InterPro" id="IPR051489">
    <property type="entry name" value="ADAM_Metalloproteinase"/>
</dbReference>
<sequence>MCDGEMAQCPNATSANEILPCMDAVGVCYKGTCNLTRMCIAKEMEECESPEKTCMRHCKTKDGVCKSTADLDQFKHENYTQKGRWGHPGVMLRPMSQCMAGKGQCDQFDMCKPIKVSGSLSRNFEKFKSFGQTIVNKIWILIIIVIVVIALLVVVIKFCSYATPSSNPKKPKAKSLKQIKNMMSDRVKRMSSKRKPRKGKVNAPVEKKEKTNDEED</sequence>
<gene>
    <name evidence="3" type="ORF">PMAYCL1PPCAC_24113</name>
</gene>
<dbReference type="EMBL" id="BTRK01000005">
    <property type="protein sequence ID" value="GMR53918.1"/>
    <property type="molecule type" value="Genomic_DNA"/>
</dbReference>
<dbReference type="AlphaFoldDB" id="A0AAN5CZW6"/>
<proteinExistence type="predicted"/>
<feature type="compositionally biased region" description="Basic and acidic residues" evidence="1">
    <location>
        <begin position="205"/>
        <end position="216"/>
    </location>
</feature>